<sequence length="543" mass="59444">MRGAKSAKWVVGAIVVALAATACGGGGDDNGNGEAASKEKGKPAGYVSIDVGEPQKPLIPADTNESLGSYVIQSVFTQLLDFDAQGKIVYTNAESVNSTDSKTWTVKLKQGWKFHDGTPVTAESYVKAWNWYANIKNNQQNAFWFQDIAGYDDVHPEKGDPKSEEMKGLKVVDETTFTIELSAPVPYFEYKLGYATFAPLPEVFYKDTKAFGQAPVGNGPYIFEKWDHKKLIQVKANPDYQGPNKAKNKGVLFKNYATVEAAYQDLLSGNLDMIRQVGPKDLPKYKQDLGDRAIDQPYAAIQSLVPTFYSKTFKDIDPKVIQGLSMAVDRDTITKTVLNGTRKPATSFTPPGVAGNQDLGTDVFSFDAAKAKALVTEGGGVPGNKIWIQYNADGGHKEWVTAVCESIRNSTGVDCVPDAKPDFQTDLEARDNDEVKSMYRGGWVADYPLNVNFMRELYGTTAEANNGRFSDKEVDAAFKKGDNAATLEESIAAYQEAEKLLLTKMPAIPLWEYKTNGGYSKAVDNVTVDFHGDYNITDVTVAK</sequence>
<name>A0A1U9QRA9_STRNV</name>
<dbReference type="OrthoDB" id="9046151at2"/>
<dbReference type="AlphaFoldDB" id="A0A1U9QRA9"/>
<dbReference type="InterPro" id="IPR000914">
    <property type="entry name" value="SBP_5_dom"/>
</dbReference>
<protein>
    <submittedName>
        <fullName evidence="3">Peptide ABC transporter substrate-binding protein</fullName>
    </submittedName>
</protein>
<dbReference type="PROSITE" id="PS51257">
    <property type="entry name" value="PROKAR_LIPOPROTEIN"/>
    <property type="match status" value="1"/>
</dbReference>
<dbReference type="Gene3D" id="3.10.105.10">
    <property type="entry name" value="Dipeptide-binding Protein, Domain 3"/>
    <property type="match status" value="1"/>
</dbReference>
<dbReference type="PIRSF" id="PIRSF002741">
    <property type="entry name" value="MppA"/>
    <property type="match status" value="1"/>
</dbReference>
<keyword evidence="1" id="KW-0732">Signal</keyword>
<proteinExistence type="predicted"/>
<dbReference type="Gene3D" id="3.90.76.10">
    <property type="entry name" value="Dipeptide-binding Protein, Domain 1"/>
    <property type="match status" value="1"/>
</dbReference>
<dbReference type="RefSeq" id="WP_078075255.1">
    <property type="nucleotide sequence ID" value="NZ_CP018047.1"/>
</dbReference>
<dbReference type="InterPro" id="IPR030678">
    <property type="entry name" value="Peptide/Ni-bd"/>
</dbReference>
<dbReference type="GO" id="GO:0043190">
    <property type="term" value="C:ATP-binding cassette (ABC) transporter complex"/>
    <property type="evidence" value="ECO:0007669"/>
    <property type="project" value="InterPro"/>
</dbReference>
<dbReference type="PANTHER" id="PTHR30290">
    <property type="entry name" value="PERIPLASMIC BINDING COMPONENT OF ABC TRANSPORTER"/>
    <property type="match status" value="1"/>
</dbReference>
<dbReference type="SUPFAM" id="SSF53850">
    <property type="entry name" value="Periplasmic binding protein-like II"/>
    <property type="match status" value="1"/>
</dbReference>
<dbReference type="Pfam" id="PF00496">
    <property type="entry name" value="SBP_bac_5"/>
    <property type="match status" value="1"/>
</dbReference>
<accession>A0A1U9QRA9</accession>
<dbReference type="Gene3D" id="3.40.190.10">
    <property type="entry name" value="Periplasmic binding protein-like II"/>
    <property type="match status" value="1"/>
</dbReference>
<dbReference type="GO" id="GO:0015833">
    <property type="term" value="P:peptide transport"/>
    <property type="evidence" value="ECO:0007669"/>
    <property type="project" value="TreeGrafter"/>
</dbReference>
<reference evidence="3 4" key="1">
    <citation type="submission" date="2016-11" db="EMBL/GenBank/DDBJ databases">
        <title>Complete genome sequence of Streptomyces niveus SCSIO 3406.</title>
        <authorList>
            <person name="Zhu Q."/>
            <person name="Cheng W."/>
            <person name="Song Y."/>
            <person name="Li Q."/>
            <person name="Ju J."/>
        </authorList>
    </citation>
    <scope>NUCLEOTIDE SEQUENCE [LARGE SCALE GENOMIC DNA]</scope>
    <source>
        <strain evidence="3 4">SCSIO 3406</strain>
    </source>
</reference>
<evidence type="ECO:0000259" key="2">
    <source>
        <dbReference type="Pfam" id="PF00496"/>
    </source>
</evidence>
<feature type="domain" description="Solute-binding protein family 5" evidence="2">
    <location>
        <begin position="92"/>
        <end position="463"/>
    </location>
</feature>
<feature type="signal peptide" evidence="1">
    <location>
        <begin position="1"/>
        <end position="22"/>
    </location>
</feature>
<evidence type="ECO:0000256" key="1">
    <source>
        <dbReference type="SAM" id="SignalP"/>
    </source>
</evidence>
<dbReference type="PANTHER" id="PTHR30290:SF83">
    <property type="entry name" value="ABC TRANSPORTER SUBSTRATE-BINDING PROTEIN"/>
    <property type="match status" value="1"/>
</dbReference>
<gene>
    <name evidence="3" type="ORF">BBN63_11150</name>
</gene>
<dbReference type="GO" id="GO:1904680">
    <property type="term" value="F:peptide transmembrane transporter activity"/>
    <property type="evidence" value="ECO:0007669"/>
    <property type="project" value="TreeGrafter"/>
</dbReference>
<evidence type="ECO:0000313" key="3">
    <source>
        <dbReference type="EMBL" id="AQU66720.1"/>
    </source>
</evidence>
<dbReference type="CDD" id="cd00995">
    <property type="entry name" value="PBP2_NikA_DppA_OppA_like"/>
    <property type="match status" value="1"/>
</dbReference>
<dbReference type="EMBL" id="CP018047">
    <property type="protein sequence ID" value="AQU66720.1"/>
    <property type="molecule type" value="Genomic_DNA"/>
</dbReference>
<dbReference type="Proteomes" id="UP000189677">
    <property type="component" value="Chromosome"/>
</dbReference>
<dbReference type="InterPro" id="IPR039424">
    <property type="entry name" value="SBP_5"/>
</dbReference>
<dbReference type="GO" id="GO:0042597">
    <property type="term" value="C:periplasmic space"/>
    <property type="evidence" value="ECO:0007669"/>
    <property type="project" value="UniProtKB-ARBA"/>
</dbReference>
<organism evidence="3 4">
    <name type="scientific">Streptomyces niveus</name>
    <name type="common">Streptomyces spheroides</name>
    <dbReference type="NCBI Taxonomy" id="193462"/>
    <lineage>
        <taxon>Bacteria</taxon>
        <taxon>Bacillati</taxon>
        <taxon>Actinomycetota</taxon>
        <taxon>Actinomycetes</taxon>
        <taxon>Kitasatosporales</taxon>
        <taxon>Streptomycetaceae</taxon>
        <taxon>Streptomyces</taxon>
    </lineage>
</organism>
<feature type="chain" id="PRO_5038751519" evidence="1">
    <location>
        <begin position="23"/>
        <end position="543"/>
    </location>
</feature>
<evidence type="ECO:0000313" key="4">
    <source>
        <dbReference type="Proteomes" id="UP000189677"/>
    </source>
</evidence>
<dbReference type="KEGG" id="snw:BBN63_11150"/>
<keyword evidence="4" id="KW-1185">Reference proteome</keyword>